<evidence type="ECO:0008006" key="4">
    <source>
        <dbReference type="Google" id="ProtNLM"/>
    </source>
</evidence>
<dbReference type="SUPFAM" id="SSF81296">
    <property type="entry name" value="E set domains"/>
    <property type="match status" value="1"/>
</dbReference>
<dbReference type="InterPro" id="IPR014756">
    <property type="entry name" value="Ig_E-set"/>
</dbReference>
<proteinExistence type="predicted"/>
<keyword evidence="3" id="KW-1185">Reference proteome</keyword>
<accession>A0ABT6YUI6</accession>
<evidence type="ECO:0000313" key="3">
    <source>
        <dbReference type="Proteomes" id="UP001236569"/>
    </source>
</evidence>
<gene>
    <name evidence="2" type="ORF">QM480_22910</name>
</gene>
<feature type="chain" id="PRO_5047138160" description="CBM20 domain-containing protein" evidence="1">
    <location>
        <begin position="21"/>
        <end position="433"/>
    </location>
</feature>
<dbReference type="EMBL" id="JASHID010000026">
    <property type="protein sequence ID" value="MDI9867210.1"/>
    <property type="molecule type" value="Genomic_DNA"/>
</dbReference>
<dbReference type="Gene3D" id="2.60.40.10">
    <property type="entry name" value="Immunoglobulins"/>
    <property type="match status" value="1"/>
</dbReference>
<dbReference type="RefSeq" id="WP_283371888.1">
    <property type="nucleotide sequence ID" value="NZ_JASHID010000026.1"/>
</dbReference>
<evidence type="ECO:0000256" key="1">
    <source>
        <dbReference type="SAM" id="SignalP"/>
    </source>
</evidence>
<dbReference type="InterPro" id="IPR013783">
    <property type="entry name" value="Ig-like_fold"/>
</dbReference>
<comment type="caution">
    <text evidence="2">The sequence shown here is derived from an EMBL/GenBank/DDBJ whole genome shotgun (WGS) entry which is preliminary data.</text>
</comment>
<organism evidence="2 3">
    <name type="scientific">Flectobacillus longus</name>
    <dbReference type="NCBI Taxonomy" id="2984207"/>
    <lineage>
        <taxon>Bacteria</taxon>
        <taxon>Pseudomonadati</taxon>
        <taxon>Bacteroidota</taxon>
        <taxon>Cytophagia</taxon>
        <taxon>Cytophagales</taxon>
        <taxon>Flectobacillaceae</taxon>
        <taxon>Flectobacillus</taxon>
    </lineage>
</organism>
<sequence length="433" mass="50108">MKRKCWLYLCTLLFATTIHAQTVFHTKDIDNFFQAFDSVQTTTDQEKQIAFVQQLYLDRGSLGVKYAITHSVDGGKIATAKHWVDLMTQSKENIIRIRPYLNNLPSQMRILEPKFKYFKEQYPDFVEGNVYFVFGLGMFGGRPEGNNLFIGSEVVASEKPDWAVSIVLHEYVHTLQKKSNNALLAHCLNEGACDFIAEVINQKNLRDSYPNGYIDFGYQHEKAVWKEFKKFIASNEKGKFFDWLYGTKGRNINGLQMKDLGYFMGYKICKSYYDRSTDKKQAIKDIIEMDVSTDEKARTFLLRSGYVPKSDLKLIQNISFTKVIEHKKGVKLIQYGYKLENIQVVFTFELPKNIDKSQVQYITIAGTFNGWNPQNLDYKMTNIANNIYQFSLPLSKLKEKNHEFKFVINGDNWQSVPENAKNTQNGNLTLEIP</sequence>
<protein>
    <recommendedName>
        <fullName evidence="4">CBM20 domain-containing protein</fullName>
    </recommendedName>
</protein>
<name>A0ABT6YUI6_9BACT</name>
<feature type="signal peptide" evidence="1">
    <location>
        <begin position="1"/>
        <end position="20"/>
    </location>
</feature>
<reference evidence="2 3" key="1">
    <citation type="submission" date="2023-05" db="EMBL/GenBank/DDBJ databases">
        <title>Novel species of genus Flectobacillus isolated from stream in China.</title>
        <authorList>
            <person name="Lu H."/>
        </authorList>
    </citation>
    <scope>NUCLEOTIDE SEQUENCE [LARGE SCALE GENOMIC DNA]</scope>
    <source>
        <strain evidence="2 3">DC10W</strain>
    </source>
</reference>
<dbReference type="Proteomes" id="UP001236569">
    <property type="component" value="Unassembled WGS sequence"/>
</dbReference>
<keyword evidence="1" id="KW-0732">Signal</keyword>
<evidence type="ECO:0000313" key="2">
    <source>
        <dbReference type="EMBL" id="MDI9867210.1"/>
    </source>
</evidence>